<dbReference type="InterPro" id="IPR004995">
    <property type="entry name" value="Spore_Ger"/>
</dbReference>
<dbReference type="Pfam" id="PF03323">
    <property type="entry name" value="GerA"/>
    <property type="match status" value="1"/>
</dbReference>
<gene>
    <name evidence="5" type="ORF">FWJ32_04860</name>
</gene>
<protein>
    <submittedName>
        <fullName evidence="5">Spore germination protein</fullName>
    </submittedName>
</protein>
<comment type="similarity">
    <text evidence="1">Belongs to the GerABKA family.</text>
</comment>
<dbReference type="Proteomes" id="UP000322976">
    <property type="component" value="Unassembled WGS sequence"/>
</dbReference>
<evidence type="ECO:0000256" key="4">
    <source>
        <dbReference type="SAM" id="Phobius"/>
    </source>
</evidence>
<reference evidence="5 6" key="1">
    <citation type="submission" date="2019-08" db="EMBL/GenBank/DDBJ databases">
        <title>Calorimonas adulescens gen. nov., sp. nov., an anaerobic thermophilic bacterium from Sakhalin hot spring.</title>
        <authorList>
            <person name="Khomyakova M.A."/>
            <person name="Merkel A.Y."/>
            <person name="Novikov A."/>
            <person name="Bonch-Osmolovskaya E.A."/>
            <person name="Slobodkin A.I."/>
        </authorList>
    </citation>
    <scope>NUCLEOTIDE SEQUENCE [LARGE SCALE GENOMIC DNA]</scope>
    <source>
        <strain evidence="5 6">A05MB</strain>
    </source>
</reference>
<proteinExistence type="inferred from homology"/>
<evidence type="ECO:0000256" key="2">
    <source>
        <dbReference type="ARBA" id="ARBA00023136"/>
    </source>
</evidence>
<evidence type="ECO:0000256" key="1">
    <source>
        <dbReference type="ARBA" id="ARBA00005278"/>
    </source>
</evidence>
<feature type="transmembrane region" description="Helical" evidence="4">
    <location>
        <begin position="271"/>
        <end position="289"/>
    </location>
</feature>
<dbReference type="AlphaFoldDB" id="A0A5D8QH56"/>
<keyword evidence="4" id="KW-0812">Transmembrane</keyword>
<keyword evidence="2 4" id="KW-0472">Membrane</keyword>
<sequence>MSLLDRLFKNNNQEKHPEEKNEKIDKSVDNNIKEVKKTLNENFDVITRKFSLGGKADTYAAVAYIDGLVDKRIINLNVIRPIMLKEVDEEKFNSVGASKYVSQFMITANDVREVDKFSECINYILNGSTVVFIDGSDRAIMCETRGWKERSIDEPKNEAIAKGPHSGFTETMLTNVTLLRRYIKDPNLHFEPLTIGRSSRTNVIIAFIDGISDNKIVEEVKKRLKVIDIDAIVDSSYIAEFISDAPLSPFATIMTTERPDKAVANLLEGKVAIIVDGTPVVLIVPFLFMEFVQSPDDYYENSIISSGVRVLRILALFIAIFLPGFYIAVVTFNQEMPPTTLALSIMSGRSFIPFSPFAEILILMILIEILREAGIHFPGTIGQTISIVGALVVGQSAVSAGLVSPFVVIIVAATTLASYAVPSYTASYMMRLLPYPVLIISGLLGIYGFAWCVIMLLAHLASLESFGVPYLTPLAPFDLRDNKDSILRLPRWTMLYRPNYIKSENKKRMDIKQKGEGR</sequence>
<feature type="transmembrane region" description="Helical" evidence="4">
    <location>
        <begin position="433"/>
        <end position="461"/>
    </location>
</feature>
<keyword evidence="4" id="KW-1133">Transmembrane helix</keyword>
<dbReference type="PIRSF" id="PIRSF005690">
    <property type="entry name" value="GerBA"/>
    <property type="match status" value="1"/>
</dbReference>
<dbReference type="GO" id="GO:0016020">
    <property type="term" value="C:membrane"/>
    <property type="evidence" value="ECO:0007669"/>
    <property type="project" value="InterPro"/>
</dbReference>
<accession>A0A5D8QH56</accession>
<dbReference type="InterPro" id="IPR050768">
    <property type="entry name" value="UPF0353/GerABKA_families"/>
</dbReference>
<feature type="transmembrane region" description="Helical" evidence="4">
    <location>
        <begin position="402"/>
        <end position="421"/>
    </location>
</feature>
<dbReference type="RefSeq" id="WP_149544848.1">
    <property type="nucleotide sequence ID" value="NZ_VTPS01000005.1"/>
</dbReference>
<dbReference type="PANTHER" id="PTHR22550">
    <property type="entry name" value="SPORE GERMINATION PROTEIN"/>
    <property type="match status" value="1"/>
</dbReference>
<evidence type="ECO:0000313" key="5">
    <source>
        <dbReference type="EMBL" id="TZE82608.1"/>
    </source>
</evidence>
<organism evidence="5 6">
    <name type="scientific">Calorimonas adulescens</name>
    <dbReference type="NCBI Taxonomy" id="2606906"/>
    <lineage>
        <taxon>Bacteria</taxon>
        <taxon>Bacillati</taxon>
        <taxon>Bacillota</taxon>
        <taxon>Clostridia</taxon>
        <taxon>Thermoanaerobacterales</taxon>
        <taxon>Thermoanaerobacteraceae</taxon>
        <taxon>Calorimonas</taxon>
    </lineage>
</organism>
<evidence type="ECO:0000256" key="3">
    <source>
        <dbReference type="SAM" id="MobiDB-lite"/>
    </source>
</evidence>
<dbReference type="PANTHER" id="PTHR22550:SF5">
    <property type="entry name" value="LEUCINE ZIPPER PROTEIN 4"/>
    <property type="match status" value="1"/>
</dbReference>
<evidence type="ECO:0000313" key="6">
    <source>
        <dbReference type="Proteomes" id="UP000322976"/>
    </source>
</evidence>
<name>A0A5D8QH56_9THEO</name>
<dbReference type="GO" id="GO:0009847">
    <property type="term" value="P:spore germination"/>
    <property type="evidence" value="ECO:0007669"/>
    <property type="project" value="InterPro"/>
</dbReference>
<feature type="transmembrane region" description="Helical" evidence="4">
    <location>
        <begin position="377"/>
        <end position="396"/>
    </location>
</feature>
<comment type="caution">
    <text evidence="5">The sequence shown here is derived from an EMBL/GenBank/DDBJ whole genome shotgun (WGS) entry which is preliminary data.</text>
</comment>
<keyword evidence="6" id="KW-1185">Reference proteome</keyword>
<feature type="region of interest" description="Disordered" evidence="3">
    <location>
        <begin position="1"/>
        <end position="24"/>
    </location>
</feature>
<dbReference type="EMBL" id="VTPS01000005">
    <property type="protein sequence ID" value="TZE82608.1"/>
    <property type="molecule type" value="Genomic_DNA"/>
</dbReference>
<feature type="transmembrane region" description="Helical" evidence="4">
    <location>
        <begin position="310"/>
        <end position="331"/>
    </location>
</feature>
<feature type="transmembrane region" description="Helical" evidence="4">
    <location>
        <begin position="351"/>
        <end position="370"/>
    </location>
</feature>